<comment type="similarity">
    <text evidence="8">Belongs to the SLP1 family.</text>
</comment>
<dbReference type="Pfam" id="PF07738">
    <property type="entry name" value="Sad1_UNC"/>
    <property type="match status" value="1"/>
</dbReference>
<evidence type="ECO:0000256" key="7">
    <source>
        <dbReference type="ARBA" id="ARBA00023180"/>
    </source>
</evidence>
<dbReference type="RefSeq" id="XP_025343572.1">
    <property type="nucleotide sequence ID" value="XM_025488805.1"/>
</dbReference>
<keyword evidence="2 12" id="KW-0812">Transmembrane</keyword>
<reference evidence="14 15" key="1">
    <citation type="submission" date="2017-12" db="EMBL/GenBank/DDBJ databases">
        <title>Genome Sequence of a Multidrug-Resistant Candida haemulonii Isolate from a Patient with Chronic Leg Ulcers in Israel.</title>
        <authorList>
            <person name="Chow N.A."/>
            <person name="Gade L."/>
            <person name="Batra D."/>
            <person name="Rowe L.A."/>
            <person name="Ben-Ami R."/>
            <person name="Loparev V.N."/>
            <person name="Litvintseva A.P."/>
        </authorList>
    </citation>
    <scope>NUCLEOTIDE SEQUENCE [LARGE SCALE GENOMIC DNA]</scope>
    <source>
        <strain evidence="14 15">B11899</strain>
    </source>
</reference>
<protein>
    <recommendedName>
        <fullName evidence="10">SUN-like protein 1</fullName>
    </recommendedName>
</protein>
<keyword evidence="3" id="KW-0732">Signal</keyword>
<evidence type="ECO:0000256" key="2">
    <source>
        <dbReference type="ARBA" id="ARBA00022692"/>
    </source>
</evidence>
<dbReference type="STRING" id="45357.A0A2V1AXT9"/>
<name>A0A2V1AXT9_9ASCO</name>
<comment type="subunit">
    <text evidence="9">Interacts with EMP65.</text>
</comment>
<evidence type="ECO:0000259" key="13">
    <source>
        <dbReference type="PROSITE" id="PS51469"/>
    </source>
</evidence>
<dbReference type="PROSITE" id="PS51469">
    <property type="entry name" value="SUN"/>
    <property type="match status" value="1"/>
</dbReference>
<feature type="domain" description="SUN" evidence="13">
    <location>
        <begin position="101"/>
        <end position="282"/>
    </location>
</feature>
<evidence type="ECO:0000256" key="1">
    <source>
        <dbReference type="ARBA" id="ARBA00004115"/>
    </source>
</evidence>
<evidence type="ECO:0000256" key="12">
    <source>
        <dbReference type="SAM" id="Phobius"/>
    </source>
</evidence>
<dbReference type="SUPFAM" id="SSF49785">
    <property type="entry name" value="Galactose-binding domain-like"/>
    <property type="match status" value="1"/>
</dbReference>
<keyword evidence="5 12" id="KW-1133">Transmembrane helix</keyword>
<comment type="caution">
    <text evidence="14">The sequence shown here is derived from an EMBL/GenBank/DDBJ whole genome shotgun (WGS) entry which is preliminary data.</text>
</comment>
<accession>A0A2V1AXT9</accession>
<dbReference type="Proteomes" id="UP000244309">
    <property type="component" value="Unassembled WGS sequence"/>
</dbReference>
<evidence type="ECO:0000256" key="3">
    <source>
        <dbReference type="ARBA" id="ARBA00022729"/>
    </source>
</evidence>
<dbReference type="GO" id="GO:0034975">
    <property type="term" value="P:protein folding in endoplasmic reticulum"/>
    <property type="evidence" value="ECO:0007669"/>
    <property type="project" value="TreeGrafter"/>
</dbReference>
<evidence type="ECO:0000256" key="11">
    <source>
        <dbReference type="SAM" id="MobiDB-lite"/>
    </source>
</evidence>
<dbReference type="EMBL" id="PKFO01000008">
    <property type="protein sequence ID" value="PVH22632.1"/>
    <property type="molecule type" value="Genomic_DNA"/>
</dbReference>
<feature type="region of interest" description="Disordered" evidence="11">
    <location>
        <begin position="505"/>
        <end position="533"/>
    </location>
</feature>
<dbReference type="Gene3D" id="2.60.120.260">
    <property type="entry name" value="Galactose-binding domain-like"/>
    <property type="match status" value="1"/>
</dbReference>
<dbReference type="GO" id="GO:0005789">
    <property type="term" value="C:endoplasmic reticulum membrane"/>
    <property type="evidence" value="ECO:0007669"/>
    <property type="project" value="UniProtKB-SubCell"/>
</dbReference>
<evidence type="ECO:0000256" key="6">
    <source>
        <dbReference type="ARBA" id="ARBA00023136"/>
    </source>
</evidence>
<dbReference type="FunFam" id="2.60.120.260:FF:000099">
    <property type="entry name" value="Uncharacterized protein, isoform C"/>
    <property type="match status" value="1"/>
</dbReference>
<evidence type="ECO:0000313" key="15">
    <source>
        <dbReference type="Proteomes" id="UP000244309"/>
    </source>
</evidence>
<dbReference type="AlphaFoldDB" id="A0A2V1AXT9"/>
<organism evidence="14 15">
    <name type="scientific">Candidozyma haemuli</name>
    <dbReference type="NCBI Taxonomy" id="45357"/>
    <lineage>
        <taxon>Eukaryota</taxon>
        <taxon>Fungi</taxon>
        <taxon>Dikarya</taxon>
        <taxon>Ascomycota</taxon>
        <taxon>Saccharomycotina</taxon>
        <taxon>Pichiomycetes</taxon>
        <taxon>Metschnikowiaceae</taxon>
        <taxon>Candidozyma</taxon>
    </lineage>
</organism>
<evidence type="ECO:0000256" key="8">
    <source>
        <dbReference type="ARBA" id="ARBA00061226"/>
    </source>
</evidence>
<keyword evidence="4" id="KW-0256">Endoplasmic reticulum</keyword>
<gene>
    <name evidence="14" type="ORF">CXQ85_005206</name>
</gene>
<comment type="subcellular location">
    <subcellularLocation>
        <location evidence="1">Endoplasmic reticulum membrane</location>
        <topology evidence="1">Single-pass type I membrane protein</topology>
    </subcellularLocation>
</comment>
<evidence type="ECO:0000313" key="14">
    <source>
        <dbReference type="EMBL" id="PVH22632.1"/>
    </source>
</evidence>
<feature type="compositionally biased region" description="Basic residues" evidence="11">
    <location>
        <begin position="505"/>
        <end position="527"/>
    </location>
</feature>
<dbReference type="GeneID" id="37010536"/>
<feature type="compositionally biased region" description="Low complexity" evidence="11">
    <location>
        <begin position="97"/>
        <end position="109"/>
    </location>
</feature>
<feature type="region of interest" description="Disordered" evidence="11">
    <location>
        <begin position="87"/>
        <end position="109"/>
    </location>
</feature>
<dbReference type="InterPro" id="IPR045120">
    <property type="entry name" value="Suco/Slp1-like"/>
</dbReference>
<keyword evidence="7" id="KW-0325">Glycoprotein</keyword>
<dbReference type="VEuPathDB" id="FungiDB:CXQ85_005206"/>
<evidence type="ECO:0000256" key="5">
    <source>
        <dbReference type="ARBA" id="ARBA00022989"/>
    </source>
</evidence>
<evidence type="ECO:0000256" key="4">
    <source>
        <dbReference type="ARBA" id="ARBA00022824"/>
    </source>
</evidence>
<proteinExistence type="inferred from homology"/>
<sequence length="533" mass="59783">MYWVWLLWASAACAVEKKPESVQTSTSLSQTPSIASSIASSSISLNQTNNAEASIEIPGIDIEDQVNGNYSDDCHFLSFEEWKKQKEQEAKERGSESSQVQSSSTTSSVGNALETLKDGIASSELLDVDVMEDPGKTYKDKFNYASGDCAATVVKTNSDAKGASAILSEVKDSYLLNKCATPNKFVVIELCQDILVSSIVMANFELFSSMFRRVRFSVSDQFPSTSWQTLGEIEAHNIRDIQVFDIENPLIWARYLKIDILSHYGDEFYCPISVVRVHGTTMMEEVKKDNPKASEPVSQPEVTPVNVLFEYTDDDEGCKALSPYLALNEFLKDINNGTGEFCDVPVNTSSTVMESTSTAKTTQESIFKNIVKRLSLLESNATLSLLYIEEQSKLLSDAFANLEKRHALKLNNLLSKFNHTVNAQVHHLQSSFELTHQQSNTLLERQEQALRNVLGDLSRRNSALASDLSFQRKIIIVDTLLILVLLVYVIIIREFELGEEQSRPRYTKRKSWPRKKRAFKVPSKKAFSHPQMS</sequence>
<dbReference type="PANTHER" id="PTHR12953:SF0">
    <property type="entry name" value="SUN DOMAIN-CONTAINING OSSIFICATION FACTOR"/>
    <property type="match status" value="1"/>
</dbReference>
<dbReference type="OrthoDB" id="266334at2759"/>
<keyword evidence="15" id="KW-1185">Reference proteome</keyword>
<evidence type="ECO:0000256" key="9">
    <source>
        <dbReference type="ARBA" id="ARBA00064635"/>
    </source>
</evidence>
<evidence type="ECO:0000256" key="10">
    <source>
        <dbReference type="ARBA" id="ARBA00075366"/>
    </source>
</evidence>
<dbReference type="InterPro" id="IPR012919">
    <property type="entry name" value="SUN_dom"/>
</dbReference>
<dbReference type="PANTHER" id="PTHR12953">
    <property type="entry name" value="MEMBRANE PROTEIN CH1 RELATED"/>
    <property type="match status" value="1"/>
</dbReference>
<keyword evidence="6 12" id="KW-0472">Membrane</keyword>
<dbReference type="InterPro" id="IPR008979">
    <property type="entry name" value="Galactose-bd-like_sf"/>
</dbReference>
<feature type="transmembrane region" description="Helical" evidence="12">
    <location>
        <begin position="474"/>
        <end position="495"/>
    </location>
</feature>